<dbReference type="Pfam" id="PF00078">
    <property type="entry name" value="RVT_1"/>
    <property type="match status" value="1"/>
</dbReference>
<evidence type="ECO:0000313" key="2">
    <source>
        <dbReference type="EMBL" id="PKU30689.1"/>
    </source>
</evidence>
<dbReference type="InterPro" id="IPR036691">
    <property type="entry name" value="Endo/exonu/phosph_ase_sf"/>
</dbReference>
<gene>
    <name evidence="2" type="ORF">llap_19007</name>
</gene>
<dbReference type="EMBL" id="KZ514166">
    <property type="protein sequence ID" value="PKU30689.1"/>
    <property type="molecule type" value="Genomic_DNA"/>
</dbReference>
<name>A0A2I0TA68_LIMLA</name>
<dbReference type="SUPFAM" id="SSF56219">
    <property type="entry name" value="DNase I-like"/>
    <property type="match status" value="1"/>
</dbReference>
<dbReference type="PANTHER" id="PTHR33332">
    <property type="entry name" value="REVERSE TRANSCRIPTASE DOMAIN-CONTAINING PROTEIN"/>
    <property type="match status" value="1"/>
</dbReference>
<dbReference type="OrthoDB" id="10056483at2759"/>
<accession>A0A2I0TA68</accession>
<dbReference type="AlphaFoldDB" id="A0A2I0TA68"/>
<feature type="domain" description="Reverse transcriptase" evidence="1">
    <location>
        <begin position="176"/>
        <end position="293"/>
    </location>
</feature>
<dbReference type="Gene3D" id="3.60.10.10">
    <property type="entry name" value="Endonuclease/exonuclease/phosphatase"/>
    <property type="match status" value="1"/>
</dbReference>
<protein>
    <recommendedName>
        <fullName evidence="1">Reverse transcriptase domain-containing protein</fullName>
    </recommendedName>
</protein>
<evidence type="ECO:0000259" key="1">
    <source>
        <dbReference type="Pfam" id="PF00078"/>
    </source>
</evidence>
<proteinExistence type="predicted"/>
<reference evidence="3" key="1">
    <citation type="submission" date="2017-11" db="EMBL/GenBank/DDBJ databases">
        <authorList>
            <person name="Lima N.C."/>
            <person name="Parody-Merino A.M."/>
            <person name="Battley P.F."/>
            <person name="Fidler A.E."/>
            <person name="Prosdocimi F."/>
        </authorList>
    </citation>
    <scope>NUCLEOTIDE SEQUENCE [LARGE SCALE GENOMIC DNA]</scope>
</reference>
<reference evidence="3" key="2">
    <citation type="submission" date="2017-12" db="EMBL/GenBank/DDBJ databases">
        <title>Genome sequence of the Bar-tailed Godwit (Limosa lapponica baueri).</title>
        <authorList>
            <person name="Lima N.C.B."/>
            <person name="Parody-Merino A.M."/>
            <person name="Battley P.F."/>
            <person name="Fidler A.E."/>
            <person name="Prosdocimi F."/>
        </authorList>
    </citation>
    <scope>NUCLEOTIDE SEQUENCE [LARGE SCALE GENOMIC DNA]</scope>
</reference>
<organism evidence="2 3">
    <name type="scientific">Limosa lapponica baueri</name>
    <dbReference type="NCBI Taxonomy" id="1758121"/>
    <lineage>
        <taxon>Eukaryota</taxon>
        <taxon>Metazoa</taxon>
        <taxon>Chordata</taxon>
        <taxon>Craniata</taxon>
        <taxon>Vertebrata</taxon>
        <taxon>Euteleostomi</taxon>
        <taxon>Archelosauria</taxon>
        <taxon>Archosauria</taxon>
        <taxon>Dinosauria</taxon>
        <taxon>Saurischia</taxon>
        <taxon>Theropoda</taxon>
        <taxon>Coelurosauria</taxon>
        <taxon>Aves</taxon>
        <taxon>Neognathae</taxon>
        <taxon>Neoaves</taxon>
        <taxon>Charadriiformes</taxon>
        <taxon>Scolopacidae</taxon>
        <taxon>Limosa</taxon>
    </lineage>
</organism>
<dbReference type="InterPro" id="IPR000477">
    <property type="entry name" value="RT_dom"/>
</dbReference>
<dbReference type="Proteomes" id="UP000233556">
    <property type="component" value="Unassembled WGS sequence"/>
</dbReference>
<keyword evidence="3" id="KW-1185">Reference proteome</keyword>
<sequence>MATNGELEATVLLESYDIVAITETWWDESCDWSVAGDGYKLFRRDRQGRRGGGVALYVKEWIEWEEMSLKNSQDEVKSLRVEIRDRGNKGNLVAVKKELHRHFKQDEVSWEEHRRAARLCRDEVRKAKVRLELNPARDAKNNKKGFYRYVNQKRKVKESMPPVLSKTGKLVTTDKEKAEVLNNFLLRTTQRVAVNGSMSKWKPVTSGVPQGSVLGQVLFNIFVGDMGSGIECTLHKFVDDTKLCGTVDALEGRDAIQRDLDRLERWADANLMKFNQAKCRVLHLGHGNPRHKYRLGVKWLENSLEEKDLEVLVGEKLNMTCWNGSRGGP</sequence>
<evidence type="ECO:0000313" key="3">
    <source>
        <dbReference type="Proteomes" id="UP000233556"/>
    </source>
</evidence>